<feature type="compositionally biased region" description="Basic and acidic residues" evidence="1">
    <location>
        <begin position="150"/>
        <end position="159"/>
    </location>
</feature>
<dbReference type="PANTHER" id="PTHR33371:SF4">
    <property type="entry name" value="INTERMEMBRANE PHOSPHOLIPID TRANSPORT SYSTEM BINDING PROTEIN MLAD"/>
    <property type="match status" value="1"/>
</dbReference>
<dbReference type="EMBL" id="JBHPON010000001">
    <property type="protein sequence ID" value="MFC6034087.1"/>
    <property type="molecule type" value="Genomic_DNA"/>
</dbReference>
<dbReference type="InterPro" id="IPR003399">
    <property type="entry name" value="Mce/MlaD"/>
</dbReference>
<sequence>MSRAGFFETIVGALVIAVAAAFLAYAYGVSGKGVGRDHYQIGAVFGRVDGVTVGSEVRIAGVKVGSVAGNSLDLMTYEANVELAIDRGVAIPQDSVAKVVSDGILGGAHIAIEPGAAEEMLVEGEKLTITQGSVDLLSLAVQAFTSGGGKDSDESDKPADPLGDM</sequence>
<name>A0ABW1KVN1_9PROT</name>
<comment type="caution">
    <text evidence="3">The sequence shown here is derived from an EMBL/GenBank/DDBJ whole genome shotgun (WGS) entry which is preliminary data.</text>
</comment>
<dbReference type="PANTHER" id="PTHR33371">
    <property type="entry name" value="INTERMEMBRANE PHOSPHOLIPID TRANSPORT SYSTEM BINDING PROTEIN MLAD-RELATED"/>
    <property type="match status" value="1"/>
</dbReference>
<feature type="region of interest" description="Disordered" evidence="1">
    <location>
        <begin position="145"/>
        <end position="165"/>
    </location>
</feature>
<evidence type="ECO:0000313" key="4">
    <source>
        <dbReference type="Proteomes" id="UP001596116"/>
    </source>
</evidence>
<evidence type="ECO:0000313" key="3">
    <source>
        <dbReference type="EMBL" id="MFC6034087.1"/>
    </source>
</evidence>
<reference evidence="3 4" key="1">
    <citation type="submission" date="2024-09" db="EMBL/GenBank/DDBJ databases">
        <authorList>
            <person name="Zhang Z.-H."/>
        </authorList>
    </citation>
    <scope>NUCLEOTIDE SEQUENCE [LARGE SCALE GENOMIC DNA]</scope>
    <source>
        <strain evidence="3 4">HHTR114</strain>
    </source>
</reference>
<proteinExistence type="predicted"/>
<evidence type="ECO:0000259" key="2">
    <source>
        <dbReference type="Pfam" id="PF02470"/>
    </source>
</evidence>
<dbReference type="Proteomes" id="UP001596116">
    <property type="component" value="Unassembled WGS sequence"/>
</dbReference>
<protein>
    <submittedName>
        <fullName evidence="3">MlaD family protein</fullName>
    </submittedName>
</protein>
<gene>
    <name evidence="3" type="ORF">ACFMB1_00950</name>
</gene>
<organism evidence="3 4">
    <name type="scientific">Hyphococcus aureus</name>
    <dbReference type="NCBI Taxonomy" id="2666033"/>
    <lineage>
        <taxon>Bacteria</taxon>
        <taxon>Pseudomonadati</taxon>
        <taxon>Pseudomonadota</taxon>
        <taxon>Alphaproteobacteria</taxon>
        <taxon>Parvularculales</taxon>
        <taxon>Parvularculaceae</taxon>
        <taxon>Hyphococcus</taxon>
    </lineage>
</organism>
<keyword evidence="4" id="KW-1185">Reference proteome</keyword>
<accession>A0ABW1KVN1</accession>
<feature type="domain" description="Mce/MlaD" evidence="2">
    <location>
        <begin position="38"/>
        <end position="115"/>
    </location>
</feature>
<dbReference type="RefSeq" id="WP_379880602.1">
    <property type="nucleotide sequence ID" value="NZ_JBHPON010000001.1"/>
</dbReference>
<dbReference type="InterPro" id="IPR052336">
    <property type="entry name" value="MlaD_Phospholipid_Transporter"/>
</dbReference>
<evidence type="ECO:0000256" key="1">
    <source>
        <dbReference type="SAM" id="MobiDB-lite"/>
    </source>
</evidence>
<dbReference type="Pfam" id="PF02470">
    <property type="entry name" value="MlaD"/>
    <property type="match status" value="1"/>
</dbReference>